<dbReference type="RefSeq" id="WP_165106952.1">
    <property type="nucleotide sequence ID" value="NZ_JAAKYA010000045.1"/>
</dbReference>
<reference evidence="1 2" key="1">
    <citation type="submission" date="2020-02" db="EMBL/GenBank/DDBJ databases">
        <title>Draft genome sequence of Limisphaera ngatamarikiensis NGM72.4T, a thermophilic Verrucomicrobia grouped in subdivision 3.</title>
        <authorList>
            <person name="Carere C.R."/>
            <person name="Steen J."/>
            <person name="Hugenholtz P."/>
            <person name="Stott M.B."/>
        </authorList>
    </citation>
    <scope>NUCLEOTIDE SEQUENCE [LARGE SCALE GENOMIC DNA]</scope>
    <source>
        <strain evidence="1 2">NGM72.4</strain>
    </source>
</reference>
<accession>A0A6M1RUS4</accession>
<proteinExistence type="predicted"/>
<evidence type="ECO:0000313" key="1">
    <source>
        <dbReference type="EMBL" id="NGO39124.1"/>
    </source>
</evidence>
<sequence length="292" mass="32822">MNTPWLNWIRNLEAWWTEGNRLPLGPHPTTVTPPPLPPNAPCALFFAPHPDDESITGALALRLRNEAGLRIVNVAVTLGSHKQHRARRLAELRNACAVLGFDLELSAPEGFERVTPEARQSDPGHWNSLTIQVAELIRRHRPRVLFCPHDRDGHPTHIGTHHLVVDALQQLQPPWDGLVIETEFWSPMENPNLMVEISPEQLATILAATTCHVGEVQRNPYHLRLPAWMMDNVRRGAERIAGFGTAAPNFLFAQLFRIRRRKDHQWHPVRPAQNLLPATTSAATLLAENAAP</sequence>
<dbReference type="Proteomes" id="UP000477311">
    <property type="component" value="Unassembled WGS sequence"/>
</dbReference>
<dbReference type="EMBL" id="JAAKYA010000045">
    <property type="protein sequence ID" value="NGO39124.1"/>
    <property type="molecule type" value="Genomic_DNA"/>
</dbReference>
<dbReference type="InterPro" id="IPR003737">
    <property type="entry name" value="GlcNAc_PI_deacetylase-related"/>
</dbReference>
<evidence type="ECO:0000313" key="2">
    <source>
        <dbReference type="Proteomes" id="UP000477311"/>
    </source>
</evidence>
<dbReference type="AlphaFoldDB" id="A0A6M1RUS4"/>
<organism evidence="1 2">
    <name type="scientific">Limisphaera ngatamarikiensis</name>
    <dbReference type="NCBI Taxonomy" id="1324935"/>
    <lineage>
        <taxon>Bacteria</taxon>
        <taxon>Pseudomonadati</taxon>
        <taxon>Verrucomicrobiota</taxon>
        <taxon>Verrucomicrobiia</taxon>
        <taxon>Limisphaerales</taxon>
        <taxon>Limisphaeraceae</taxon>
        <taxon>Limisphaera</taxon>
    </lineage>
</organism>
<dbReference type="PANTHER" id="PTHR12993:SF11">
    <property type="entry name" value="N-ACETYLGLUCOSAMINYL-PHOSPHATIDYLINOSITOL DE-N-ACETYLASE"/>
    <property type="match status" value="1"/>
</dbReference>
<protein>
    <submittedName>
        <fullName evidence="1">PIG-L family deacetylase</fullName>
    </submittedName>
</protein>
<gene>
    <name evidence="1" type="ORF">G4L39_06890</name>
</gene>
<dbReference type="SUPFAM" id="SSF102588">
    <property type="entry name" value="LmbE-like"/>
    <property type="match status" value="1"/>
</dbReference>
<comment type="caution">
    <text evidence="1">The sequence shown here is derived from an EMBL/GenBank/DDBJ whole genome shotgun (WGS) entry which is preliminary data.</text>
</comment>
<dbReference type="InterPro" id="IPR024078">
    <property type="entry name" value="LmbE-like_dom_sf"/>
</dbReference>
<dbReference type="PANTHER" id="PTHR12993">
    <property type="entry name" value="N-ACETYLGLUCOSAMINYL-PHOSPHATIDYLINOSITOL DE-N-ACETYLASE-RELATED"/>
    <property type="match status" value="1"/>
</dbReference>
<keyword evidence="2" id="KW-1185">Reference proteome</keyword>
<dbReference type="Gene3D" id="3.40.50.10320">
    <property type="entry name" value="LmbE-like"/>
    <property type="match status" value="1"/>
</dbReference>
<dbReference type="Pfam" id="PF02585">
    <property type="entry name" value="PIG-L"/>
    <property type="match status" value="1"/>
</dbReference>
<name>A0A6M1RUS4_9BACT</name>
<dbReference type="GO" id="GO:0016811">
    <property type="term" value="F:hydrolase activity, acting on carbon-nitrogen (but not peptide) bonds, in linear amides"/>
    <property type="evidence" value="ECO:0007669"/>
    <property type="project" value="TreeGrafter"/>
</dbReference>